<keyword evidence="8 15" id="KW-0812">Transmembrane</keyword>
<dbReference type="Gene3D" id="3.30.565.10">
    <property type="entry name" value="Histidine kinase-like ATPase, C-terminal domain"/>
    <property type="match status" value="1"/>
</dbReference>
<evidence type="ECO:0000256" key="3">
    <source>
        <dbReference type="ARBA" id="ARBA00012438"/>
    </source>
</evidence>
<dbReference type="CDD" id="cd00082">
    <property type="entry name" value="HisKA"/>
    <property type="match status" value="1"/>
</dbReference>
<proteinExistence type="predicted"/>
<dbReference type="GO" id="GO:0005886">
    <property type="term" value="C:plasma membrane"/>
    <property type="evidence" value="ECO:0007669"/>
    <property type="project" value="UniProtKB-SubCell"/>
</dbReference>
<dbReference type="Pfam" id="PF00512">
    <property type="entry name" value="HisKA"/>
    <property type="match status" value="1"/>
</dbReference>
<evidence type="ECO:0000256" key="7">
    <source>
        <dbReference type="ARBA" id="ARBA00022679"/>
    </source>
</evidence>
<evidence type="ECO:0000256" key="10">
    <source>
        <dbReference type="ARBA" id="ARBA00022777"/>
    </source>
</evidence>
<evidence type="ECO:0000313" key="19">
    <source>
        <dbReference type="Proteomes" id="UP000257039"/>
    </source>
</evidence>
<evidence type="ECO:0000313" key="18">
    <source>
        <dbReference type="EMBL" id="RDH42415.1"/>
    </source>
</evidence>
<evidence type="ECO:0000256" key="6">
    <source>
        <dbReference type="ARBA" id="ARBA00022553"/>
    </source>
</evidence>
<feature type="domain" description="Histidine kinase" evidence="16">
    <location>
        <begin position="284"/>
        <end position="481"/>
    </location>
</feature>
<gene>
    <name evidence="18" type="ORF">B9G39_02575</name>
</gene>
<dbReference type="Gene3D" id="1.10.287.130">
    <property type="match status" value="1"/>
</dbReference>
<evidence type="ECO:0000256" key="11">
    <source>
        <dbReference type="ARBA" id="ARBA00022840"/>
    </source>
</evidence>
<dbReference type="InterPro" id="IPR003660">
    <property type="entry name" value="HAMP_dom"/>
</dbReference>
<dbReference type="InterPro" id="IPR003594">
    <property type="entry name" value="HATPase_dom"/>
</dbReference>
<keyword evidence="14 15" id="KW-0472">Membrane</keyword>
<comment type="catalytic activity">
    <reaction evidence="1">
        <text>ATP + protein L-histidine = ADP + protein N-phospho-L-histidine.</text>
        <dbReference type="EC" id="2.7.13.3"/>
    </reaction>
</comment>
<comment type="caution">
    <text evidence="18">The sequence shown here is derived from an EMBL/GenBank/DDBJ whole genome shotgun (WGS) entry which is preliminary data.</text>
</comment>
<keyword evidence="4" id="KW-1003">Cell membrane</keyword>
<feature type="transmembrane region" description="Helical" evidence="15">
    <location>
        <begin position="205"/>
        <end position="227"/>
    </location>
</feature>
<dbReference type="Pfam" id="PF00672">
    <property type="entry name" value="HAMP"/>
    <property type="match status" value="1"/>
</dbReference>
<dbReference type="PROSITE" id="PS50885">
    <property type="entry name" value="HAMP"/>
    <property type="match status" value="1"/>
</dbReference>
<dbReference type="CDD" id="cd06225">
    <property type="entry name" value="HAMP"/>
    <property type="match status" value="1"/>
</dbReference>
<dbReference type="Pfam" id="PF02518">
    <property type="entry name" value="HATPase_c"/>
    <property type="match status" value="1"/>
</dbReference>
<evidence type="ECO:0000256" key="2">
    <source>
        <dbReference type="ARBA" id="ARBA00004429"/>
    </source>
</evidence>
<dbReference type="CDD" id="cd00075">
    <property type="entry name" value="HATPase"/>
    <property type="match status" value="1"/>
</dbReference>
<dbReference type="PANTHER" id="PTHR44936">
    <property type="entry name" value="SENSOR PROTEIN CREC"/>
    <property type="match status" value="1"/>
</dbReference>
<organism evidence="18 19">
    <name type="scientific">Zooshikella ganghwensis</name>
    <dbReference type="NCBI Taxonomy" id="202772"/>
    <lineage>
        <taxon>Bacteria</taxon>
        <taxon>Pseudomonadati</taxon>
        <taxon>Pseudomonadota</taxon>
        <taxon>Gammaproteobacteria</taxon>
        <taxon>Oceanospirillales</taxon>
        <taxon>Zooshikellaceae</taxon>
        <taxon>Zooshikella</taxon>
    </lineage>
</organism>
<dbReference type="GO" id="GO:0005524">
    <property type="term" value="F:ATP binding"/>
    <property type="evidence" value="ECO:0007669"/>
    <property type="project" value="UniProtKB-KW"/>
</dbReference>
<dbReference type="InterPro" id="IPR003661">
    <property type="entry name" value="HisK_dim/P_dom"/>
</dbReference>
<comment type="subcellular location">
    <subcellularLocation>
        <location evidence="2">Cell inner membrane</location>
        <topology evidence="2">Multi-pass membrane protein</topology>
    </subcellularLocation>
</comment>
<evidence type="ECO:0000256" key="14">
    <source>
        <dbReference type="ARBA" id="ARBA00023136"/>
    </source>
</evidence>
<dbReference type="PROSITE" id="PS50109">
    <property type="entry name" value="HIS_KIN"/>
    <property type="match status" value="1"/>
</dbReference>
<dbReference type="InterPro" id="IPR036097">
    <property type="entry name" value="HisK_dim/P_sf"/>
</dbReference>
<reference evidence="18 19" key="1">
    <citation type="submission" date="2017-04" db="EMBL/GenBank/DDBJ databases">
        <title>Draft genome sequence of Zooshikella ganghwensis VG4 isolated from Red Sea sediments.</title>
        <authorList>
            <person name="Rehman Z."/>
            <person name="Alam I."/>
            <person name="Kamau A."/>
            <person name="Bajic V."/>
            <person name="Leiknes T."/>
        </authorList>
    </citation>
    <scope>NUCLEOTIDE SEQUENCE [LARGE SCALE GENOMIC DNA]</scope>
    <source>
        <strain evidence="18 19">VG4</strain>
    </source>
</reference>
<dbReference type="AlphaFoldDB" id="A0A4P9VGX3"/>
<dbReference type="Proteomes" id="UP000257039">
    <property type="component" value="Unassembled WGS sequence"/>
</dbReference>
<evidence type="ECO:0000256" key="9">
    <source>
        <dbReference type="ARBA" id="ARBA00022741"/>
    </source>
</evidence>
<dbReference type="GO" id="GO:0000155">
    <property type="term" value="F:phosphorelay sensor kinase activity"/>
    <property type="evidence" value="ECO:0007669"/>
    <property type="project" value="InterPro"/>
</dbReference>
<feature type="domain" description="HAMP" evidence="17">
    <location>
        <begin position="224"/>
        <end position="276"/>
    </location>
</feature>
<keyword evidence="11" id="KW-0067">ATP-binding</keyword>
<evidence type="ECO:0000256" key="8">
    <source>
        <dbReference type="ARBA" id="ARBA00022692"/>
    </source>
</evidence>
<evidence type="ECO:0000256" key="15">
    <source>
        <dbReference type="SAM" id="Phobius"/>
    </source>
</evidence>
<dbReference type="SMART" id="SM00387">
    <property type="entry name" value="HATPase_c"/>
    <property type="match status" value="1"/>
</dbReference>
<dbReference type="PRINTS" id="PR00344">
    <property type="entry name" value="BCTRLSENSOR"/>
</dbReference>
<keyword evidence="10" id="KW-0418">Kinase</keyword>
<dbReference type="PANTHER" id="PTHR44936:SF5">
    <property type="entry name" value="SENSOR HISTIDINE KINASE ENVZ"/>
    <property type="match status" value="1"/>
</dbReference>
<dbReference type="EMBL" id="NDXW01000001">
    <property type="protein sequence ID" value="RDH42415.1"/>
    <property type="molecule type" value="Genomic_DNA"/>
</dbReference>
<dbReference type="InterPro" id="IPR004358">
    <property type="entry name" value="Sig_transdc_His_kin-like_C"/>
</dbReference>
<keyword evidence="19" id="KW-1185">Reference proteome</keyword>
<dbReference type="InterPro" id="IPR036890">
    <property type="entry name" value="HATPase_C_sf"/>
</dbReference>
<sequence length="481" mass="54692">MSWIRRFWPKSLVGRLASVLVLAIAAVQLISSVIWMTQARFAEEQEVSRMAEHMALSMASTVKFFNSLPVKYRHIVLDQLRNMGGSRFFVSINKELILINDYPEKRIHHIVISEFNKVLRKELGKNQRIIVKFSDPDTLHVFNNDVLLTDLPPRWTHHSLLMKPLSPPILVTQIQVAENEWLYVAALIPHPSFISEREFLSTERLIFLGLMLVVLLLVSFWVVTWLAKPLERLSKAAEELGRDLEQPPLPEEGSQEMVKAAKAFNAMQYRLQRYIDDRARLFATISHDLKTPITRMRLRAEMLADDMQRERFCQDLADLDLMVKGALQCVKDTDIHENQVPIDIMAMLRRLKDDASMAGHEVSLIGNNCKMFIGKPLAIKRALTNLLDNAIAYGKRAEVSIIDSPQKLVITIRDFGPGLQQGDLEKVFEPYYRSQGNVSKSGIRGLGLGIVRSIARAHGGEIILKNHPEGGLIAELTLPRQ</sequence>
<dbReference type="SUPFAM" id="SSF55874">
    <property type="entry name" value="ATPase domain of HSP90 chaperone/DNA topoisomerase II/histidine kinase"/>
    <property type="match status" value="1"/>
</dbReference>
<protein>
    <recommendedName>
        <fullName evidence="3">histidine kinase</fullName>
        <ecNumber evidence="3">2.7.13.3</ecNumber>
    </recommendedName>
</protein>
<dbReference type="InterPro" id="IPR005467">
    <property type="entry name" value="His_kinase_dom"/>
</dbReference>
<dbReference type="RefSeq" id="WP_094785924.1">
    <property type="nucleotide sequence ID" value="NZ_JAEVHG010000006.1"/>
</dbReference>
<evidence type="ECO:0000256" key="1">
    <source>
        <dbReference type="ARBA" id="ARBA00000085"/>
    </source>
</evidence>
<evidence type="ECO:0000259" key="16">
    <source>
        <dbReference type="PROSITE" id="PS50109"/>
    </source>
</evidence>
<keyword evidence="5" id="KW-0997">Cell inner membrane</keyword>
<keyword evidence="9" id="KW-0547">Nucleotide-binding</keyword>
<accession>A0A4P9VGX3</accession>
<keyword evidence="13" id="KW-0902">Two-component regulatory system</keyword>
<dbReference type="InterPro" id="IPR050980">
    <property type="entry name" value="2C_sensor_his_kinase"/>
</dbReference>
<keyword evidence="7" id="KW-0808">Transferase</keyword>
<dbReference type="SMART" id="SM00304">
    <property type="entry name" value="HAMP"/>
    <property type="match status" value="1"/>
</dbReference>
<evidence type="ECO:0000256" key="13">
    <source>
        <dbReference type="ARBA" id="ARBA00023012"/>
    </source>
</evidence>
<dbReference type="SUPFAM" id="SSF47384">
    <property type="entry name" value="Homodimeric domain of signal transducing histidine kinase"/>
    <property type="match status" value="1"/>
</dbReference>
<dbReference type="EC" id="2.7.13.3" evidence="3"/>
<evidence type="ECO:0000256" key="4">
    <source>
        <dbReference type="ARBA" id="ARBA00022475"/>
    </source>
</evidence>
<evidence type="ECO:0000259" key="17">
    <source>
        <dbReference type="PROSITE" id="PS50885"/>
    </source>
</evidence>
<keyword evidence="6" id="KW-0597">Phosphoprotein</keyword>
<dbReference type="SMART" id="SM00388">
    <property type="entry name" value="HisKA"/>
    <property type="match status" value="1"/>
</dbReference>
<name>A0A4P9VGX3_9GAMM</name>
<evidence type="ECO:0000256" key="5">
    <source>
        <dbReference type="ARBA" id="ARBA00022519"/>
    </source>
</evidence>
<keyword evidence="12 15" id="KW-1133">Transmembrane helix</keyword>
<evidence type="ECO:0000256" key="12">
    <source>
        <dbReference type="ARBA" id="ARBA00022989"/>
    </source>
</evidence>